<dbReference type="SUPFAM" id="SSF53474">
    <property type="entry name" value="alpha/beta-Hydrolases"/>
    <property type="match status" value="1"/>
</dbReference>
<dbReference type="AlphaFoldDB" id="A0A2V4N7Q6"/>
<name>A0A2V4N7Q6_9ACTN</name>
<accession>A0A2V4N7Q6</accession>
<keyword evidence="2" id="KW-1185">Reference proteome</keyword>
<keyword evidence="1" id="KW-0378">Hydrolase</keyword>
<evidence type="ECO:0000313" key="1">
    <source>
        <dbReference type="EMBL" id="PYC72373.1"/>
    </source>
</evidence>
<dbReference type="Gene3D" id="3.40.50.1820">
    <property type="entry name" value="alpha/beta hydrolase"/>
    <property type="match status" value="1"/>
</dbReference>
<protein>
    <submittedName>
        <fullName evidence="1">Alpha/beta hydrolase</fullName>
    </submittedName>
</protein>
<evidence type="ECO:0000313" key="2">
    <source>
        <dbReference type="Proteomes" id="UP000248039"/>
    </source>
</evidence>
<reference evidence="1 2" key="1">
    <citation type="submission" date="2018-03" db="EMBL/GenBank/DDBJ databases">
        <title>Bioinformatic expansion and discovery of thiopeptide antibiotics.</title>
        <authorList>
            <person name="Schwalen C.J."/>
            <person name="Hudson G.A."/>
            <person name="Mitchell D.A."/>
        </authorList>
    </citation>
    <scope>NUCLEOTIDE SEQUENCE [LARGE SCALE GENOMIC DNA]</scope>
    <source>
        <strain evidence="1 2">ATCC 21389</strain>
    </source>
</reference>
<sequence>MRVLKVGPADATKVLVLIPGRGEAAGGLRLDAEQLARSVPGLQVWAIDRREQALADLSGFEGTAQQATDYYLGGHEATQTAASAGYEADWGLATELNDVRRVVLAAQDHGRRSVVLGGHSLGAAAVLYYAAWDFDGTPGYRDLSGLMVIDGGVRGALAGAGIDFSLTADQATAWRAQIAQGQVFDNATSVYTGFGDQPQAAAVWYQLAATWAAQDPHGPSALADKVPAGFRPTQPVTNAGLLGWMLDQHAPLPGYSVHSGHLSATGDWVDAGPTPLQRVAESMAAGDPAAWEWYSPNRLALDYFAGSAYSDNAVARSQGLRLQHVAEVDLPLYAFESNLTNGTVDAAASALTADTRIPRVDAQTDDSMTHLDILFADPAHNTFTRTAATFLDSLR</sequence>
<dbReference type="GO" id="GO:0016787">
    <property type="term" value="F:hydrolase activity"/>
    <property type="evidence" value="ECO:0007669"/>
    <property type="project" value="UniProtKB-KW"/>
</dbReference>
<comment type="caution">
    <text evidence="1">The sequence shown here is derived from an EMBL/GenBank/DDBJ whole genome shotgun (WGS) entry which is preliminary data.</text>
</comment>
<dbReference type="EMBL" id="PYBW01000105">
    <property type="protein sequence ID" value="PYC72373.1"/>
    <property type="molecule type" value="Genomic_DNA"/>
</dbReference>
<gene>
    <name evidence="1" type="ORF">C7C46_25740</name>
</gene>
<dbReference type="Proteomes" id="UP000248039">
    <property type="component" value="Unassembled WGS sequence"/>
</dbReference>
<dbReference type="InterPro" id="IPR029058">
    <property type="entry name" value="AB_hydrolase_fold"/>
</dbReference>
<dbReference type="OrthoDB" id="24310at2"/>
<organism evidence="1 2">
    <name type="scientific">Streptomyces tateyamensis</name>
    <dbReference type="NCBI Taxonomy" id="565073"/>
    <lineage>
        <taxon>Bacteria</taxon>
        <taxon>Bacillati</taxon>
        <taxon>Actinomycetota</taxon>
        <taxon>Actinomycetes</taxon>
        <taxon>Kitasatosporales</taxon>
        <taxon>Streptomycetaceae</taxon>
        <taxon>Streptomyces</taxon>
    </lineage>
</organism>
<proteinExistence type="predicted"/>